<dbReference type="PROSITE" id="PS51186">
    <property type="entry name" value="GNAT"/>
    <property type="match status" value="1"/>
</dbReference>
<dbReference type="EMBL" id="FMVN01000008">
    <property type="protein sequence ID" value="SCY44774.1"/>
    <property type="molecule type" value="Genomic_DNA"/>
</dbReference>
<dbReference type="KEGG" id="tmc:LMI_2245"/>
<keyword evidence="5" id="KW-1185">Reference proteome</keyword>
<dbReference type="RefSeq" id="WP_349290934.1">
    <property type="nucleotide sequence ID" value="NZ_JABTVM010000007.1"/>
</dbReference>
<dbReference type="SUPFAM" id="SSF55729">
    <property type="entry name" value="Acyl-CoA N-acyltransferases (Nat)"/>
    <property type="match status" value="1"/>
</dbReference>
<protein>
    <submittedName>
        <fullName evidence="3">Acetyltransferase (GNAT) domain-containing protein</fullName>
    </submittedName>
    <submittedName>
        <fullName evidence="2">Gnat family acetyltransferase</fullName>
    </submittedName>
</protein>
<accession>A0A098GHN8</accession>
<dbReference type="CDD" id="cd04301">
    <property type="entry name" value="NAT_SF"/>
    <property type="match status" value="1"/>
</dbReference>
<evidence type="ECO:0000259" key="1">
    <source>
        <dbReference type="PROSITE" id="PS51186"/>
    </source>
</evidence>
<dbReference type="AlphaFoldDB" id="A0A098GHN8"/>
<dbReference type="InterPro" id="IPR000182">
    <property type="entry name" value="GNAT_dom"/>
</dbReference>
<keyword evidence="2" id="KW-0808">Transferase</keyword>
<dbReference type="STRING" id="451.B6N58_04930"/>
<dbReference type="GO" id="GO:0016747">
    <property type="term" value="F:acyltransferase activity, transferring groups other than amino-acyl groups"/>
    <property type="evidence" value="ECO:0007669"/>
    <property type="project" value="InterPro"/>
</dbReference>
<evidence type="ECO:0000313" key="2">
    <source>
        <dbReference type="EMBL" id="CEG61515.1"/>
    </source>
</evidence>
<reference evidence="3 5" key="3">
    <citation type="submission" date="2016-10" db="EMBL/GenBank/DDBJ databases">
        <authorList>
            <person name="Varghese N."/>
            <person name="Submissions S."/>
        </authorList>
    </citation>
    <scope>NUCLEOTIDE SEQUENCE [LARGE SCALE GENOMIC DNA]</scope>
    <source>
        <strain evidence="3 5">ATCC 33218</strain>
    </source>
</reference>
<organism evidence="2 4">
    <name type="scientific">Legionella micdadei</name>
    <name type="common">Tatlockia micdadei</name>
    <dbReference type="NCBI Taxonomy" id="451"/>
    <lineage>
        <taxon>Bacteria</taxon>
        <taxon>Pseudomonadati</taxon>
        <taxon>Pseudomonadota</taxon>
        <taxon>Gammaproteobacteria</taxon>
        <taxon>Legionellales</taxon>
        <taxon>Legionellaceae</taxon>
        <taxon>Legionella</taxon>
    </lineage>
</organism>
<sequence>MQRKLSEIKMNSDVIDFHIVENNFFSLVSVNQMDYDHLVAFTTGVQASGLNPAIVKHIDDRFFQSLNACQVYYEKNHVPWALVFPDYLLNETIERDVQLLGFSNTGTGVAMVAVFDSIQFPSQSLSLQCKLMDDDLHTWSIPLIYGFESTPEVTSVYTHRHQLASENAGLIYHFSGYFENTVVCSLTLSLCGNCARIDDVATMPAFQKQGFGSALIYEALKCAKELSISRCFLEASNNGLGLYKRIGFKALFTNHYYEKIPT</sequence>
<dbReference type="InterPro" id="IPR016181">
    <property type="entry name" value="Acyl_CoA_acyltransferase"/>
</dbReference>
<dbReference type="Gene3D" id="3.40.630.30">
    <property type="match status" value="1"/>
</dbReference>
<feature type="domain" description="N-acetyltransferase" evidence="1">
    <location>
        <begin position="131"/>
        <end position="262"/>
    </location>
</feature>
<dbReference type="Proteomes" id="UP000182998">
    <property type="component" value="Unassembled WGS sequence"/>
</dbReference>
<gene>
    <name evidence="2" type="ORF">LMI_2245</name>
    <name evidence="3" type="ORF">SAMN02982997_01722</name>
</gene>
<reference evidence="4" key="1">
    <citation type="submission" date="2014-09" db="EMBL/GenBank/DDBJ databases">
        <authorList>
            <person name="Gomez-Valero L."/>
        </authorList>
    </citation>
    <scope>NUCLEOTIDE SEQUENCE [LARGE SCALE GENOMIC DNA]</scope>
    <source>
        <strain evidence="4">ATCC33218</strain>
    </source>
</reference>
<name>A0A098GHN8_LEGMI</name>
<dbReference type="EMBL" id="LN614830">
    <property type="protein sequence ID" value="CEG61515.1"/>
    <property type="molecule type" value="Genomic_DNA"/>
</dbReference>
<dbReference type="Pfam" id="PF00583">
    <property type="entry name" value="Acetyltransf_1"/>
    <property type="match status" value="1"/>
</dbReference>
<evidence type="ECO:0000313" key="3">
    <source>
        <dbReference type="EMBL" id="SCY44774.1"/>
    </source>
</evidence>
<proteinExistence type="predicted"/>
<reference evidence="2" key="2">
    <citation type="submission" date="2014-09" db="EMBL/GenBank/DDBJ databases">
        <authorList>
            <person name="GOMEZ-VALERO Laura"/>
        </authorList>
    </citation>
    <scope>NUCLEOTIDE SEQUENCE</scope>
    <source>
        <strain evidence="2">ATCC33218</strain>
    </source>
</reference>
<dbReference type="PATRIC" id="fig|451.8.peg.3040"/>
<evidence type="ECO:0000313" key="5">
    <source>
        <dbReference type="Proteomes" id="UP000182998"/>
    </source>
</evidence>
<dbReference type="HOGENOM" id="CLU_093873_0_0_6"/>
<evidence type="ECO:0000313" key="4">
    <source>
        <dbReference type="Proteomes" id="UP000032414"/>
    </source>
</evidence>
<dbReference type="Proteomes" id="UP000032414">
    <property type="component" value="Chromosome I"/>
</dbReference>